<dbReference type="Proteomes" id="UP000254603">
    <property type="component" value="Unassembled WGS sequence"/>
</dbReference>
<protein>
    <submittedName>
        <fullName evidence="1">Uncharacterized protein</fullName>
    </submittedName>
</protein>
<dbReference type="RefSeq" id="WP_232244295.1">
    <property type="nucleotide sequence ID" value="NZ_CP065725.1"/>
</dbReference>
<sequence>MQKSHIVKLLYLAHRHDCERQLETYVLEGIRQRQLPTLRQCEERFIHVLSTPPSVAIKQHSLQEYGQLFGAHHA</sequence>
<evidence type="ECO:0000313" key="2">
    <source>
        <dbReference type="Proteomes" id="UP000254603"/>
    </source>
</evidence>
<proteinExistence type="predicted"/>
<evidence type="ECO:0000313" key="1">
    <source>
        <dbReference type="EMBL" id="SUA53817.1"/>
    </source>
</evidence>
<reference evidence="1 2" key="1">
    <citation type="submission" date="2018-06" db="EMBL/GenBank/DDBJ databases">
        <authorList>
            <consortium name="Pathogen Informatics"/>
            <person name="Doyle S."/>
        </authorList>
    </citation>
    <scope>NUCLEOTIDE SEQUENCE [LARGE SCALE GENOMIC DNA]</scope>
    <source>
        <strain evidence="1 2">NCTC11997</strain>
    </source>
</reference>
<organism evidence="1 2">
    <name type="scientific">Oligella ureolytica</name>
    <dbReference type="NCBI Taxonomy" id="90244"/>
    <lineage>
        <taxon>Bacteria</taxon>
        <taxon>Pseudomonadati</taxon>
        <taxon>Pseudomonadota</taxon>
        <taxon>Betaproteobacteria</taxon>
        <taxon>Burkholderiales</taxon>
        <taxon>Alcaligenaceae</taxon>
        <taxon>Oligella</taxon>
    </lineage>
</organism>
<gene>
    <name evidence="1" type="ORF">NCTC11997_01318</name>
</gene>
<name>A0A378XFP4_9BURK</name>
<dbReference type="AlphaFoldDB" id="A0A378XFP4"/>
<accession>A0A378XFP4</accession>
<dbReference type="EMBL" id="UGSB01000001">
    <property type="protein sequence ID" value="SUA53817.1"/>
    <property type="molecule type" value="Genomic_DNA"/>
</dbReference>